<dbReference type="SUPFAM" id="SSF52980">
    <property type="entry name" value="Restriction endonuclease-like"/>
    <property type="match status" value="1"/>
</dbReference>
<dbReference type="EMBL" id="JABVEC010000003">
    <property type="protein sequence ID" value="MBC6465230.1"/>
    <property type="molecule type" value="Genomic_DNA"/>
</dbReference>
<gene>
    <name evidence="2" type="ORF">HKK74_06965</name>
</gene>
<dbReference type="Gene3D" id="3.40.960.10">
    <property type="entry name" value="VSR Endonuclease"/>
    <property type="match status" value="1"/>
</dbReference>
<dbReference type="Proteomes" id="UP000805614">
    <property type="component" value="Unassembled WGS sequence"/>
</dbReference>
<comment type="caution">
    <text evidence="2">The sequence shown here is derived from an EMBL/GenBank/DDBJ whole genome shotgun (WGS) entry which is preliminary data.</text>
</comment>
<dbReference type="InterPro" id="IPR011335">
    <property type="entry name" value="Restrct_endonuc-II-like"/>
</dbReference>
<evidence type="ECO:0000313" key="2">
    <source>
        <dbReference type="EMBL" id="MBC6465230.1"/>
    </source>
</evidence>
<organism evidence="2 3">
    <name type="scientific">Actinomadura alba</name>
    <dbReference type="NCBI Taxonomy" id="406431"/>
    <lineage>
        <taxon>Bacteria</taxon>
        <taxon>Bacillati</taxon>
        <taxon>Actinomycetota</taxon>
        <taxon>Actinomycetes</taxon>
        <taxon>Streptosporangiales</taxon>
        <taxon>Thermomonosporaceae</taxon>
        <taxon>Actinomadura</taxon>
    </lineage>
</organism>
<reference evidence="2 3" key="1">
    <citation type="submission" date="2020-06" db="EMBL/GenBank/DDBJ databases">
        <title>Actinomadura xiongansis sp. nov., isolated from soil of Baiyangdian.</title>
        <authorList>
            <person name="Zhang X."/>
        </authorList>
    </citation>
    <scope>NUCLEOTIDE SEQUENCE [LARGE SCALE GENOMIC DNA]</scope>
    <source>
        <strain evidence="2 3">HBUM206468</strain>
    </source>
</reference>
<protein>
    <submittedName>
        <fullName evidence="2">DUF559 domain-containing protein</fullName>
    </submittedName>
</protein>
<evidence type="ECO:0000259" key="1">
    <source>
        <dbReference type="Pfam" id="PF04480"/>
    </source>
</evidence>
<dbReference type="Pfam" id="PF04480">
    <property type="entry name" value="DUF559"/>
    <property type="match status" value="1"/>
</dbReference>
<accession>A0ABR7LK49</accession>
<feature type="domain" description="DUF559" evidence="1">
    <location>
        <begin position="152"/>
        <end position="211"/>
    </location>
</feature>
<name>A0ABR7LK49_9ACTN</name>
<sequence>MPGTDLRIHVAVPAKTPTPPRHRGMKVHEYTIAPEQIGRIDTFLVVRPERLFLELSAALPRIDLIVAGDQMLRRELTDSDSLRGFLSQCYRRRGVQRARAAVPHLEKNADSPPETRLRMLLVDAGLPRPVANQDVHNGWGVWLAKPDLSYPAQKIAIQYEGGHHREDPRQYSYDIERDGRLIDLGWIVIRVDKEMLYKHPEQVINRVRRSLSRGVSGHHAA</sequence>
<dbReference type="InterPro" id="IPR007569">
    <property type="entry name" value="DUF559"/>
</dbReference>
<keyword evidence="3" id="KW-1185">Reference proteome</keyword>
<dbReference type="RefSeq" id="WP_187242226.1">
    <property type="nucleotide sequence ID" value="NZ_BAAAOK010000017.1"/>
</dbReference>
<proteinExistence type="predicted"/>
<evidence type="ECO:0000313" key="3">
    <source>
        <dbReference type="Proteomes" id="UP000805614"/>
    </source>
</evidence>